<comment type="caution">
    <text evidence="1">The sequence shown here is derived from an EMBL/GenBank/DDBJ whole genome shotgun (WGS) entry which is preliminary data.</text>
</comment>
<dbReference type="RefSeq" id="WP_131608594.1">
    <property type="nucleotide sequence ID" value="NZ_SJSM01000004.1"/>
</dbReference>
<dbReference type="AlphaFoldDB" id="A0A4R0NAC2"/>
<sequence>MKYFLLICCLGYLSGCSSYRPLSKDNIKAVHVLFKDRGWGHHAGYKLYDGSIATWDKKNIGVKAALNNHQNKRSLLKKEGSDYLAPLFVNKKNFRYTPIKVTPLKEFGYIEMNSNQLIFYGIMGNTFIDLTNDKVYH</sequence>
<proteinExistence type="predicted"/>
<reference evidence="1 2" key="1">
    <citation type="submission" date="2019-02" db="EMBL/GenBank/DDBJ databases">
        <title>Pedobacter sp. RP-3-8 sp. nov., isolated from Arctic soil.</title>
        <authorList>
            <person name="Dahal R.H."/>
        </authorList>
    </citation>
    <scope>NUCLEOTIDE SEQUENCE [LARGE SCALE GENOMIC DNA]</scope>
    <source>
        <strain evidence="1 2">RP-3-8</strain>
    </source>
</reference>
<dbReference type="OrthoDB" id="799779at2"/>
<organism evidence="1 2">
    <name type="scientific">Pedobacter hiemivivus</name>
    <dbReference type="NCBI Taxonomy" id="2530454"/>
    <lineage>
        <taxon>Bacteria</taxon>
        <taxon>Pseudomonadati</taxon>
        <taxon>Bacteroidota</taxon>
        <taxon>Sphingobacteriia</taxon>
        <taxon>Sphingobacteriales</taxon>
        <taxon>Sphingobacteriaceae</taxon>
        <taxon>Pedobacter</taxon>
    </lineage>
</organism>
<evidence type="ECO:0000313" key="2">
    <source>
        <dbReference type="Proteomes" id="UP000291117"/>
    </source>
</evidence>
<evidence type="ECO:0000313" key="1">
    <source>
        <dbReference type="EMBL" id="TCC97181.1"/>
    </source>
</evidence>
<name>A0A4R0NAC2_9SPHI</name>
<gene>
    <name evidence="1" type="ORF">EZ444_10045</name>
</gene>
<dbReference type="EMBL" id="SJSM01000004">
    <property type="protein sequence ID" value="TCC97181.1"/>
    <property type="molecule type" value="Genomic_DNA"/>
</dbReference>
<keyword evidence="2" id="KW-1185">Reference proteome</keyword>
<dbReference type="Proteomes" id="UP000291117">
    <property type="component" value="Unassembled WGS sequence"/>
</dbReference>
<accession>A0A4R0NAC2</accession>
<protein>
    <submittedName>
        <fullName evidence="1">Uncharacterized protein</fullName>
    </submittedName>
</protein>